<dbReference type="RefSeq" id="WP_316774421.1">
    <property type="nucleotide sequence ID" value="NZ_JASMWN010000003.1"/>
</dbReference>
<evidence type="ECO:0000259" key="2">
    <source>
        <dbReference type="Pfam" id="PF08327"/>
    </source>
</evidence>
<dbReference type="InterPro" id="IPR023393">
    <property type="entry name" value="START-like_dom_sf"/>
</dbReference>
<reference evidence="4" key="1">
    <citation type="submission" date="2023-05" db="EMBL/GenBank/DDBJ databases">
        <title>Sedimentitalea sp. nov. JM2-8.</title>
        <authorList>
            <person name="Huang J."/>
        </authorList>
    </citation>
    <scope>NUCLEOTIDE SEQUENCE [LARGE SCALE GENOMIC DNA]</scope>
    <source>
        <strain evidence="4">KHS03</strain>
    </source>
</reference>
<dbReference type="CDD" id="cd07814">
    <property type="entry name" value="SRPBCC_CalC_Aha1-like"/>
    <property type="match status" value="1"/>
</dbReference>
<comment type="caution">
    <text evidence="3">The sequence shown here is derived from an EMBL/GenBank/DDBJ whole genome shotgun (WGS) entry which is preliminary data.</text>
</comment>
<evidence type="ECO:0000256" key="1">
    <source>
        <dbReference type="ARBA" id="ARBA00006817"/>
    </source>
</evidence>
<organism evidence="3 4">
    <name type="scientific">Sedimentitalea todarodis</name>
    <dbReference type="NCBI Taxonomy" id="1631240"/>
    <lineage>
        <taxon>Bacteria</taxon>
        <taxon>Pseudomonadati</taxon>
        <taxon>Pseudomonadota</taxon>
        <taxon>Alphaproteobacteria</taxon>
        <taxon>Rhodobacterales</taxon>
        <taxon>Paracoccaceae</taxon>
        <taxon>Sedimentitalea</taxon>
    </lineage>
</organism>
<gene>
    <name evidence="3" type="ORF">QO231_06450</name>
</gene>
<evidence type="ECO:0000313" key="4">
    <source>
        <dbReference type="Proteomes" id="UP001255416"/>
    </source>
</evidence>
<protein>
    <submittedName>
        <fullName evidence="3">SRPBCC domain-containing protein</fullName>
    </submittedName>
</protein>
<sequence>MTDTVIRKSLYLNATPEQVWAYLTDPEKLALWFHKPTTRLEQGNDLKMYGAESGNLLIWGTVNTARRPEYLEYTFTIAPMGDAVSLVKWTLEEVADGTRLSLEHSGLPQGAEAFGLTLNLDKGWDEHIGRMRALLLESA</sequence>
<evidence type="ECO:0000313" key="3">
    <source>
        <dbReference type="EMBL" id="MDU9003492.1"/>
    </source>
</evidence>
<dbReference type="Proteomes" id="UP001255416">
    <property type="component" value="Unassembled WGS sequence"/>
</dbReference>
<dbReference type="Pfam" id="PF08327">
    <property type="entry name" value="AHSA1"/>
    <property type="match status" value="1"/>
</dbReference>
<accession>A0ABU3VBD9</accession>
<feature type="domain" description="Activator of Hsp90 ATPase homologue 1/2-like C-terminal" evidence="2">
    <location>
        <begin position="13"/>
        <end position="135"/>
    </location>
</feature>
<name>A0ABU3VBD9_9RHOB</name>
<comment type="similarity">
    <text evidence="1">Belongs to the AHA1 family.</text>
</comment>
<keyword evidence="4" id="KW-1185">Reference proteome</keyword>
<dbReference type="Gene3D" id="3.30.530.20">
    <property type="match status" value="1"/>
</dbReference>
<dbReference type="EMBL" id="JASMWN010000003">
    <property type="protein sequence ID" value="MDU9003492.1"/>
    <property type="molecule type" value="Genomic_DNA"/>
</dbReference>
<dbReference type="InterPro" id="IPR013538">
    <property type="entry name" value="ASHA1/2-like_C"/>
</dbReference>
<proteinExistence type="inferred from homology"/>
<dbReference type="SUPFAM" id="SSF55961">
    <property type="entry name" value="Bet v1-like"/>
    <property type="match status" value="1"/>
</dbReference>